<comment type="caution">
    <text evidence="1">The sequence shown here is derived from an EMBL/GenBank/DDBJ whole genome shotgun (WGS) entry which is preliminary data.</text>
</comment>
<gene>
    <name evidence="1" type="ORF">GCM10007063_26060</name>
</gene>
<evidence type="ECO:0000313" key="2">
    <source>
        <dbReference type="Proteomes" id="UP000658382"/>
    </source>
</evidence>
<dbReference type="EMBL" id="BMNQ01000045">
    <property type="protein sequence ID" value="GGK02543.1"/>
    <property type="molecule type" value="Genomic_DNA"/>
</dbReference>
<reference evidence="1" key="2">
    <citation type="submission" date="2020-09" db="EMBL/GenBank/DDBJ databases">
        <authorList>
            <person name="Sun Q."/>
            <person name="Ohkuma M."/>
        </authorList>
    </citation>
    <scope>NUCLEOTIDE SEQUENCE</scope>
    <source>
        <strain evidence="1">JCM 12580</strain>
    </source>
</reference>
<name>A0A917V061_9BACI</name>
<protein>
    <submittedName>
        <fullName evidence="1">Uncharacterized protein</fullName>
    </submittedName>
</protein>
<dbReference type="Proteomes" id="UP000658382">
    <property type="component" value="Unassembled WGS sequence"/>
</dbReference>
<accession>A0A917V061</accession>
<reference evidence="1" key="1">
    <citation type="journal article" date="2014" name="Int. J. Syst. Evol. Microbiol.">
        <title>Complete genome sequence of Corynebacterium casei LMG S-19264T (=DSM 44701T), isolated from a smear-ripened cheese.</title>
        <authorList>
            <consortium name="US DOE Joint Genome Institute (JGI-PGF)"/>
            <person name="Walter F."/>
            <person name="Albersmeier A."/>
            <person name="Kalinowski J."/>
            <person name="Ruckert C."/>
        </authorList>
    </citation>
    <scope>NUCLEOTIDE SEQUENCE</scope>
    <source>
        <strain evidence="1">JCM 12580</strain>
    </source>
</reference>
<proteinExistence type="predicted"/>
<dbReference type="RefSeq" id="WP_188633542.1">
    <property type="nucleotide sequence ID" value="NZ_BMNQ01000045.1"/>
</dbReference>
<organism evidence="1 2">
    <name type="scientific">Lentibacillus kapialis</name>
    <dbReference type="NCBI Taxonomy" id="340214"/>
    <lineage>
        <taxon>Bacteria</taxon>
        <taxon>Bacillati</taxon>
        <taxon>Bacillota</taxon>
        <taxon>Bacilli</taxon>
        <taxon>Bacillales</taxon>
        <taxon>Bacillaceae</taxon>
        <taxon>Lentibacillus</taxon>
    </lineage>
</organism>
<sequence length="74" mass="8831">MELQLELIPFHYYNTLGFDPELIDYINHVDDSIVLEKVKPLCKDGGRPYADPRTYFRMHYLYFTQPEINGPHIE</sequence>
<evidence type="ECO:0000313" key="1">
    <source>
        <dbReference type="EMBL" id="GGK02543.1"/>
    </source>
</evidence>
<dbReference type="AlphaFoldDB" id="A0A917V061"/>
<keyword evidence="2" id="KW-1185">Reference proteome</keyword>